<keyword evidence="9" id="KW-0998">Cell outer membrane</keyword>
<dbReference type="PROSITE" id="PS50231">
    <property type="entry name" value="RICIN_B_LECTIN"/>
    <property type="match status" value="1"/>
</dbReference>
<keyword evidence="4" id="KW-0732">Signal</keyword>
<keyword evidence="10" id="KW-0449">Lipoprotein</keyword>
<gene>
    <name evidence="11" type="ORF">CQA58_01370</name>
</gene>
<accession>A0A3D8J3I8</accession>
<evidence type="ECO:0000313" key="11">
    <source>
        <dbReference type="EMBL" id="RDU71715.1"/>
    </source>
</evidence>
<dbReference type="GO" id="GO:0009279">
    <property type="term" value="C:cell outer membrane"/>
    <property type="evidence" value="ECO:0007669"/>
    <property type="project" value="UniProtKB-SubCell"/>
</dbReference>
<keyword evidence="6" id="KW-0843">Virulence</keyword>
<evidence type="ECO:0000256" key="4">
    <source>
        <dbReference type="ARBA" id="ARBA00022729"/>
    </source>
</evidence>
<evidence type="ECO:0000256" key="10">
    <source>
        <dbReference type="ARBA" id="ARBA00023288"/>
    </source>
</evidence>
<comment type="caution">
    <text evidence="11">The sequence shown here is derived from an EMBL/GenBank/DDBJ whole genome shotgun (WGS) entry which is preliminary data.</text>
</comment>
<dbReference type="EMBL" id="NXLV01000002">
    <property type="protein sequence ID" value="RDU71715.1"/>
    <property type="molecule type" value="Genomic_DNA"/>
</dbReference>
<evidence type="ECO:0000256" key="9">
    <source>
        <dbReference type="ARBA" id="ARBA00023237"/>
    </source>
</evidence>
<evidence type="ECO:0000256" key="2">
    <source>
        <dbReference type="ARBA" id="ARBA00016112"/>
    </source>
</evidence>
<dbReference type="InterPro" id="IPR035992">
    <property type="entry name" value="Ricin_B-like_lectins"/>
</dbReference>
<evidence type="ECO:0000256" key="7">
    <source>
        <dbReference type="ARBA" id="ARBA00023136"/>
    </source>
</evidence>
<protein>
    <recommendedName>
        <fullName evidence="2">Cytolethal distending toxin subunit A</fullName>
    </recommendedName>
</protein>
<keyword evidence="3" id="KW-0800">Toxin</keyword>
<evidence type="ECO:0000256" key="3">
    <source>
        <dbReference type="ARBA" id="ARBA00022656"/>
    </source>
</evidence>
<name>A0A3D8J3I8_9HELI</name>
<evidence type="ECO:0000256" key="6">
    <source>
        <dbReference type="ARBA" id="ARBA00023026"/>
    </source>
</evidence>
<evidence type="ECO:0000256" key="1">
    <source>
        <dbReference type="ARBA" id="ARBA00004459"/>
    </source>
</evidence>
<keyword evidence="7" id="KW-0472">Membrane</keyword>
<dbReference type="GO" id="GO:0090729">
    <property type="term" value="F:toxin activity"/>
    <property type="evidence" value="ECO:0007669"/>
    <property type="project" value="UniProtKB-KW"/>
</dbReference>
<dbReference type="RefSeq" id="WP_115568925.1">
    <property type="nucleotide sequence ID" value="NZ_NXLV01000002.1"/>
</dbReference>
<dbReference type="InterPro" id="IPR003558">
    <property type="entry name" value="CDtoxinA/C"/>
</dbReference>
<sequence length="223" mass="25107">MRRKIFIFIALLSFGIAEVQFEDYLGVGPNPTPPANQDKNFSLVEGEDLSDKLKKKFGGTPLLRSGSPSFQLSDQVSLLSSTGGLLTLWSTREGSWVWGYTPFDSLGFGDARIWRIITYNNGEVSFKNEASGNCLAAYGNGVIHVRCDSNDSTQRWALTFFTNQAIQIKNVGYNKCLQTPEIRHRVWYDIFLTNCVKAGESNLDQQWYVIPPTKRTTPVFVFN</sequence>
<dbReference type="PRINTS" id="PR01387">
    <property type="entry name" value="CDTOXINA"/>
</dbReference>
<organism evidence="11 12">
    <name type="scientific">Helicobacter brantae</name>
    <dbReference type="NCBI Taxonomy" id="375927"/>
    <lineage>
        <taxon>Bacteria</taxon>
        <taxon>Pseudomonadati</taxon>
        <taxon>Campylobacterota</taxon>
        <taxon>Epsilonproteobacteria</taxon>
        <taxon>Campylobacterales</taxon>
        <taxon>Helicobacteraceae</taxon>
        <taxon>Helicobacter</taxon>
    </lineage>
</organism>
<dbReference type="GO" id="GO:0030246">
    <property type="term" value="F:carbohydrate binding"/>
    <property type="evidence" value="ECO:0007669"/>
    <property type="project" value="UniProtKB-KW"/>
</dbReference>
<evidence type="ECO:0000313" key="12">
    <source>
        <dbReference type="Proteomes" id="UP000257045"/>
    </source>
</evidence>
<evidence type="ECO:0000256" key="5">
    <source>
        <dbReference type="ARBA" id="ARBA00022734"/>
    </source>
</evidence>
<keyword evidence="12" id="KW-1185">Reference proteome</keyword>
<dbReference type="InterPro" id="IPR015957">
    <property type="entry name" value="CDtoxinA"/>
</dbReference>
<keyword evidence="8" id="KW-0564">Palmitate</keyword>
<reference evidence="11 12" key="1">
    <citation type="submission" date="2018-04" db="EMBL/GenBank/DDBJ databases">
        <title>Novel Campyloabacter and Helicobacter Species and Strains.</title>
        <authorList>
            <person name="Mannion A.J."/>
            <person name="Shen Z."/>
            <person name="Fox J.G."/>
        </authorList>
    </citation>
    <scope>NUCLEOTIDE SEQUENCE [LARGE SCALE GENOMIC DNA]</scope>
    <source>
        <strain evidence="11 12">MIT 04-9366</strain>
    </source>
</reference>
<dbReference type="Gene3D" id="2.80.10.50">
    <property type="match status" value="1"/>
</dbReference>
<dbReference type="Pfam" id="PF03498">
    <property type="entry name" value="CDtoxinA"/>
    <property type="match status" value="1"/>
</dbReference>
<dbReference type="OrthoDB" id="5353389at2"/>
<dbReference type="CDD" id="cd23414">
    <property type="entry name" value="beta-trefoil_Ricin_CdtA"/>
    <property type="match status" value="1"/>
</dbReference>
<comment type="subcellular location">
    <subcellularLocation>
        <location evidence="1">Cell outer membrane</location>
        <topology evidence="1">Lipid-anchor</topology>
    </subcellularLocation>
</comment>
<dbReference type="Proteomes" id="UP000257045">
    <property type="component" value="Unassembled WGS sequence"/>
</dbReference>
<keyword evidence="5" id="KW-0430">Lectin</keyword>
<dbReference type="SUPFAM" id="SSF50370">
    <property type="entry name" value="Ricin B-like lectins"/>
    <property type="match status" value="1"/>
</dbReference>
<evidence type="ECO:0000256" key="8">
    <source>
        <dbReference type="ARBA" id="ARBA00023139"/>
    </source>
</evidence>
<dbReference type="AlphaFoldDB" id="A0A3D8J3I8"/>
<proteinExistence type="predicted"/>